<feature type="transmembrane region" description="Helical" evidence="7">
    <location>
        <begin position="236"/>
        <end position="255"/>
    </location>
</feature>
<dbReference type="InterPro" id="IPR001851">
    <property type="entry name" value="ABC_transp_permease"/>
</dbReference>
<gene>
    <name evidence="8" type="ORF">F9L07_10990</name>
</gene>
<dbReference type="Pfam" id="PF02653">
    <property type="entry name" value="BPD_transp_2"/>
    <property type="match status" value="1"/>
</dbReference>
<feature type="transmembrane region" description="Helical" evidence="7">
    <location>
        <begin position="71"/>
        <end position="97"/>
    </location>
</feature>
<evidence type="ECO:0000256" key="3">
    <source>
        <dbReference type="ARBA" id="ARBA00022692"/>
    </source>
</evidence>
<evidence type="ECO:0000256" key="4">
    <source>
        <dbReference type="ARBA" id="ARBA00022989"/>
    </source>
</evidence>
<feature type="transmembrane region" description="Helical" evidence="7">
    <location>
        <begin position="292"/>
        <end position="308"/>
    </location>
</feature>
<dbReference type="PANTHER" id="PTHR32196">
    <property type="entry name" value="ABC TRANSPORTER PERMEASE PROTEIN YPHD-RELATED-RELATED"/>
    <property type="match status" value="1"/>
</dbReference>
<evidence type="ECO:0000256" key="7">
    <source>
        <dbReference type="SAM" id="Phobius"/>
    </source>
</evidence>
<dbReference type="CDD" id="cd06579">
    <property type="entry name" value="TM_PBP1_transp_AraH_like"/>
    <property type="match status" value="1"/>
</dbReference>
<evidence type="ECO:0000313" key="9">
    <source>
        <dbReference type="Proteomes" id="UP000449906"/>
    </source>
</evidence>
<feature type="region of interest" description="Disordered" evidence="6">
    <location>
        <begin position="1"/>
        <end position="20"/>
    </location>
</feature>
<dbReference type="AlphaFoldDB" id="A0A7J5E234"/>
<comment type="subcellular location">
    <subcellularLocation>
        <location evidence="1">Cell membrane</location>
        <topology evidence="1">Multi-pass membrane protein</topology>
    </subcellularLocation>
</comment>
<evidence type="ECO:0000256" key="1">
    <source>
        <dbReference type="ARBA" id="ARBA00004651"/>
    </source>
</evidence>
<dbReference type="GO" id="GO:0005886">
    <property type="term" value="C:plasma membrane"/>
    <property type="evidence" value="ECO:0007669"/>
    <property type="project" value="UniProtKB-SubCell"/>
</dbReference>
<feature type="transmembrane region" description="Helical" evidence="7">
    <location>
        <begin position="147"/>
        <end position="169"/>
    </location>
</feature>
<evidence type="ECO:0000256" key="5">
    <source>
        <dbReference type="ARBA" id="ARBA00023136"/>
    </source>
</evidence>
<dbReference type="RefSeq" id="WP_151579688.1">
    <property type="nucleotide sequence ID" value="NZ_WBVM01000001.1"/>
</dbReference>
<reference evidence="8 9" key="1">
    <citation type="submission" date="2019-09" db="EMBL/GenBank/DDBJ databases">
        <title>Pimelobacter sp. isolated from Paulinella.</title>
        <authorList>
            <person name="Jeong S.E."/>
        </authorList>
    </citation>
    <scope>NUCLEOTIDE SEQUENCE [LARGE SCALE GENOMIC DNA]</scope>
    <source>
        <strain evidence="8 9">Pch-N</strain>
    </source>
</reference>
<evidence type="ECO:0000256" key="6">
    <source>
        <dbReference type="SAM" id="MobiDB-lite"/>
    </source>
</evidence>
<feature type="transmembrane region" description="Helical" evidence="7">
    <location>
        <begin position="267"/>
        <end position="285"/>
    </location>
</feature>
<organism evidence="8 9">
    <name type="scientific">Nocardioides simplex</name>
    <name type="common">Arthrobacter simplex</name>
    <dbReference type="NCBI Taxonomy" id="2045"/>
    <lineage>
        <taxon>Bacteria</taxon>
        <taxon>Bacillati</taxon>
        <taxon>Actinomycetota</taxon>
        <taxon>Actinomycetes</taxon>
        <taxon>Propionibacteriales</taxon>
        <taxon>Nocardioidaceae</taxon>
        <taxon>Pimelobacter</taxon>
    </lineage>
</organism>
<dbReference type="GO" id="GO:0022857">
    <property type="term" value="F:transmembrane transporter activity"/>
    <property type="evidence" value="ECO:0007669"/>
    <property type="project" value="InterPro"/>
</dbReference>
<keyword evidence="4 7" id="KW-1133">Transmembrane helix</keyword>
<dbReference type="Proteomes" id="UP000449906">
    <property type="component" value="Unassembled WGS sequence"/>
</dbReference>
<keyword evidence="3 7" id="KW-0812">Transmembrane</keyword>
<proteinExistence type="predicted"/>
<evidence type="ECO:0000313" key="8">
    <source>
        <dbReference type="EMBL" id="KAB2812306.1"/>
    </source>
</evidence>
<feature type="transmembrane region" description="Helical" evidence="7">
    <location>
        <begin position="189"/>
        <end position="207"/>
    </location>
</feature>
<comment type="caution">
    <text evidence="8">The sequence shown here is derived from an EMBL/GenBank/DDBJ whole genome shotgun (WGS) entry which is preliminary data.</text>
</comment>
<feature type="transmembrane region" description="Helical" evidence="7">
    <location>
        <begin position="36"/>
        <end position="59"/>
    </location>
</feature>
<keyword evidence="2" id="KW-1003">Cell membrane</keyword>
<accession>A0A7J5E234</accession>
<sequence length="345" mass="35825">MSESLSSATQPAEEVTTARATEHRAGRIGLDLLDRWAGPLLLVAMIVAFTIASPGVFLTSSNLLAVVNNQTITAVVALGLLFPLAAGVFDISIGGVLTLSVITSAWTFQQTAGSMPVPLAILITLAVGATAGLVNALLVVRLSIDPFIVTLGSGSIFLGVSQLVANGQVVSRDIPTAFTDLGRGELLGIPNPIVLVVVLALIVFYVLEMTPLGRMFYATGFGREQSRLAGVPTNRILVLAFVISGFCASLAGLVYTSRIGTGQPDVGAQYLLPSYAAAFLGSTMIKPGRFNVPGLLVGLAILAIGINGLQLQGIPFWVISTFQGGALILAVVLTKLRKLSVRADG</sequence>
<feature type="transmembrane region" description="Helical" evidence="7">
    <location>
        <begin position="314"/>
        <end position="333"/>
    </location>
</feature>
<feature type="compositionally biased region" description="Polar residues" evidence="6">
    <location>
        <begin position="1"/>
        <end position="10"/>
    </location>
</feature>
<evidence type="ECO:0000256" key="2">
    <source>
        <dbReference type="ARBA" id="ARBA00022475"/>
    </source>
</evidence>
<keyword evidence="5 7" id="KW-0472">Membrane</keyword>
<protein>
    <submittedName>
        <fullName evidence="8">ABC transporter permease</fullName>
    </submittedName>
</protein>
<feature type="transmembrane region" description="Helical" evidence="7">
    <location>
        <begin position="117"/>
        <end position="140"/>
    </location>
</feature>
<dbReference type="EMBL" id="WBVM01000001">
    <property type="protein sequence ID" value="KAB2812306.1"/>
    <property type="molecule type" value="Genomic_DNA"/>
</dbReference>
<name>A0A7J5E234_NOCSI</name>